<evidence type="ECO:0000313" key="9">
    <source>
        <dbReference type="Proteomes" id="UP000218069"/>
    </source>
</evidence>
<protein>
    <submittedName>
        <fullName evidence="8">Chromate transporter</fullName>
    </submittedName>
</protein>
<dbReference type="OrthoDB" id="8596378at2"/>
<dbReference type="AlphaFoldDB" id="A0A240E3R4"/>
<dbReference type="PANTHER" id="PTHR43663">
    <property type="entry name" value="CHROMATE TRANSPORT PROTEIN-RELATED"/>
    <property type="match status" value="1"/>
</dbReference>
<keyword evidence="3" id="KW-1003">Cell membrane</keyword>
<proteinExistence type="inferred from homology"/>
<comment type="similarity">
    <text evidence="2">Belongs to the chromate ion transporter (CHR) (TC 2.A.51) family.</text>
</comment>
<comment type="subcellular location">
    <subcellularLocation>
        <location evidence="1">Cell membrane</location>
        <topology evidence="1">Multi-pass membrane protein</topology>
    </subcellularLocation>
</comment>
<feature type="transmembrane region" description="Helical" evidence="7">
    <location>
        <begin position="151"/>
        <end position="184"/>
    </location>
</feature>
<feature type="transmembrane region" description="Helical" evidence="7">
    <location>
        <begin position="20"/>
        <end position="44"/>
    </location>
</feature>
<feature type="transmembrane region" description="Helical" evidence="7">
    <location>
        <begin position="56"/>
        <end position="79"/>
    </location>
</feature>
<dbReference type="Pfam" id="PF02417">
    <property type="entry name" value="Chromate_transp"/>
    <property type="match status" value="1"/>
</dbReference>
<keyword evidence="5 7" id="KW-1133">Transmembrane helix</keyword>
<dbReference type="InterPro" id="IPR003370">
    <property type="entry name" value="Chromate_transpt"/>
</dbReference>
<keyword evidence="4 7" id="KW-0812">Transmembrane</keyword>
<gene>
    <name evidence="8" type="ORF">SAMN06295945_1932</name>
</gene>
<evidence type="ECO:0000256" key="6">
    <source>
        <dbReference type="ARBA" id="ARBA00023136"/>
    </source>
</evidence>
<evidence type="ECO:0000256" key="4">
    <source>
        <dbReference type="ARBA" id="ARBA00022692"/>
    </source>
</evidence>
<feature type="transmembrane region" description="Helical" evidence="7">
    <location>
        <begin position="85"/>
        <end position="111"/>
    </location>
</feature>
<evidence type="ECO:0000256" key="5">
    <source>
        <dbReference type="ARBA" id="ARBA00022989"/>
    </source>
</evidence>
<dbReference type="PANTHER" id="PTHR43663:SF1">
    <property type="entry name" value="CHROMATE TRANSPORTER"/>
    <property type="match status" value="1"/>
</dbReference>
<keyword evidence="9" id="KW-1185">Reference proteome</keyword>
<sequence length="190" mass="20094">MSSVLPEQAVSSNAPTLRDLFIQFLLIGAISFGGGIIAYERILLVERREWLSPDEFMAYLAISQTMPGLNSVNLAVLVGDHLRGVAGSVSATIGLILPGAFFVLGVGAIYASNANHPLANLILAGIAAAATGLLAAITYRIGEGHWQHIKSLALIVATFVLMSIVNLSLPLVLLIMAPIALYLYRPSKSV</sequence>
<dbReference type="InterPro" id="IPR052518">
    <property type="entry name" value="CHR_Transporter"/>
</dbReference>
<keyword evidence="6 7" id="KW-0472">Membrane</keyword>
<dbReference type="GO" id="GO:0005886">
    <property type="term" value="C:plasma membrane"/>
    <property type="evidence" value="ECO:0007669"/>
    <property type="project" value="UniProtKB-SubCell"/>
</dbReference>
<evidence type="ECO:0000256" key="3">
    <source>
        <dbReference type="ARBA" id="ARBA00022475"/>
    </source>
</evidence>
<name>A0A240E3R4_9BURK</name>
<dbReference type="Proteomes" id="UP000218069">
    <property type="component" value="Unassembled WGS sequence"/>
</dbReference>
<evidence type="ECO:0000256" key="1">
    <source>
        <dbReference type="ARBA" id="ARBA00004651"/>
    </source>
</evidence>
<evidence type="ECO:0000256" key="2">
    <source>
        <dbReference type="ARBA" id="ARBA00005262"/>
    </source>
</evidence>
<evidence type="ECO:0000313" key="8">
    <source>
        <dbReference type="EMBL" id="SNX29554.1"/>
    </source>
</evidence>
<organism evidence="8 9">
    <name type="scientific">Polynucleobacter meluiroseus</name>
    <dbReference type="NCBI Taxonomy" id="1938814"/>
    <lineage>
        <taxon>Bacteria</taxon>
        <taxon>Pseudomonadati</taxon>
        <taxon>Pseudomonadota</taxon>
        <taxon>Betaproteobacteria</taxon>
        <taxon>Burkholderiales</taxon>
        <taxon>Burkholderiaceae</taxon>
        <taxon>Polynucleobacter</taxon>
    </lineage>
</organism>
<dbReference type="EMBL" id="OANS01000005">
    <property type="protein sequence ID" value="SNX29554.1"/>
    <property type="molecule type" value="Genomic_DNA"/>
</dbReference>
<dbReference type="GO" id="GO:0015109">
    <property type="term" value="F:chromate transmembrane transporter activity"/>
    <property type="evidence" value="ECO:0007669"/>
    <property type="project" value="InterPro"/>
</dbReference>
<feature type="transmembrane region" description="Helical" evidence="7">
    <location>
        <begin position="118"/>
        <end position="139"/>
    </location>
</feature>
<reference evidence="9" key="1">
    <citation type="submission" date="2017-08" db="EMBL/GenBank/DDBJ databases">
        <authorList>
            <person name="Varghese N."/>
            <person name="Submissions S."/>
        </authorList>
    </citation>
    <scope>NUCLEOTIDE SEQUENCE [LARGE SCALE GENOMIC DNA]</scope>
    <source>
        <strain evidence="9">AP-Melu-1000-B4</strain>
    </source>
</reference>
<dbReference type="RefSeq" id="WP_096674719.1">
    <property type="nucleotide sequence ID" value="NZ_OANS01000005.1"/>
</dbReference>
<evidence type="ECO:0000256" key="7">
    <source>
        <dbReference type="SAM" id="Phobius"/>
    </source>
</evidence>
<accession>A0A240E3R4</accession>